<dbReference type="EMBL" id="GBRH01275957">
    <property type="protein sequence ID" value="JAD21938.1"/>
    <property type="molecule type" value="Transcribed_RNA"/>
</dbReference>
<dbReference type="AlphaFoldDB" id="A0A0A8Y9D7"/>
<sequence>MVSNATSILKFEFAFELCIVPDISVGLMLPLSDVLKSEPSTSGNQCIQAVVPD</sequence>
<evidence type="ECO:0000313" key="1">
    <source>
        <dbReference type="EMBL" id="JAD21938.1"/>
    </source>
</evidence>
<name>A0A0A8Y9D7_ARUDO</name>
<accession>A0A0A8Y9D7</accession>
<proteinExistence type="predicted"/>
<reference evidence="1" key="1">
    <citation type="submission" date="2014-09" db="EMBL/GenBank/DDBJ databases">
        <authorList>
            <person name="Magalhaes I.L.F."/>
            <person name="Oliveira U."/>
            <person name="Santos F.R."/>
            <person name="Vidigal T.H.D.A."/>
            <person name="Brescovit A.D."/>
            <person name="Santos A.J."/>
        </authorList>
    </citation>
    <scope>NUCLEOTIDE SEQUENCE</scope>
    <source>
        <tissue evidence="1">Shoot tissue taken approximately 20 cm above the soil surface</tissue>
    </source>
</reference>
<organism evidence="1">
    <name type="scientific">Arundo donax</name>
    <name type="common">Giant reed</name>
    <name type="synonym">Donax arundinaceus</name>
    <dbReference type="NCBI Taxonomy" id="35708"/>
    <lineage>
        <taxon>Eukaryota</taxon>
        <taxon>Viridiplantae</taxon>
        <taxon>Streptophyta</taxon>
        <taxon>Embryophyta</taxon>
        <taxon>Tracheophyta</taxon>
        <taxon>Spermatophyta</taxon>
        <taxon>Magnoliopsida</taxon>
        <taxon>Liliopsida</taxon>
        <taxon>Poales</taxon>
        <taxon>Poaceae</taxon>
        <taxon>PACMAD clade</taxon>
        <taxon>Arundinoideae</taxon>
        <taxon>Arundineae</taxon>
        <taxon>Arundo</taxon>
    </lineage>
</organism>
<protein>
    <submittedName>
        <fullName evidence="1">Uncharacterized protein</fullName>
    </submittedName>
</protein>
<reference evidence="1" key="2">
    <citation type="journal article" date="2015" name="Data Brief">
        <title>Shoot transcriptome of the giant reed, Arundo donax.</title>
        <authorList>
            <person name="Barrero R.A."/>
            <person name="Guerrero F.D."/>
            <person name="Moolhuijzen P."/>
            <person name="Goolsby J.A."/>
            <person name="Tidwell J."/>
            <person name="Bellgard S.E."/>
            <person name="Bellgard M.I."/>
        </authorList>
    </citation>
    <scope>NUCLEOTIDE SEQUENCE</scope>
    <source>
        <tissue evidence="1">Shoot tissue taken approximately 20 cm above the soil surface</tissue>
    </source>
</reference>